<sequence>MFGVFAPRKTPPASLKDADANVLFGLNLPPISALNHKPGQDITLAYDQNQPQSLQSFYLQ</sequence>
<proteinExistence type="predicted"/>
<accession>A0A2J4RJP8</accession>
<reference evidence="1 2" key="2">
    <citation type="submission" date="2018-01" db="EMBL/GenBank/DDBJ databases">
        <title>Genomic study of Klebsiella pneumoniae.</title>
        <authorList>
            <person name="Yang Y."/>
            <person name="Bicalho R."/>
        </authorList>
    </citation>
    <scope>NUCLEOTIDE SEQUENCE [LARGE SCALE GENOMIC DNA]</scope>
    <source>
        <strain evidence="1 2">A11</strain>
    </source>
</reference>
<comment type="caution">
    <text evidence="1">The sequence shown here is derived from an EMBL/GenBank/DDBJ whole genome shotgun (WGS) entry which is preliminary data.</text>
</comment>
<dbReference type="EMBL" id="PIDS01000073">
    <property type="protein sequence ID" value="PLL43495.1"/>
    <property type="molecule type" value="Genomic_DNA"/>
</dbReference>
<reference evidence="1 2" key="1">
    <citation type="submission" date="2017-11" db="EMBL/GenBank/DDBJ databases">
        <authorList>
            <person name="Han C.G."/>
        </authorList>
    </citation>
    <scope>NUCLEOTIDE SEQUENCE [LARGE SCALE GENOMIC DNA]</scope>
    <source>
        <strain evidence="1 2">A11</strain>
    </source>
</reference>
<dbReference type="AlphaFoldDB" id="A0A2J4RJP8"/>
<protein>
    <submittedName>
        <fullName evidence="1">Uncharacterized protein</fullName>
    </submittedName>
</protein>
<evidence type="ECO:0000313" key="2">
    <source>
        <dbReference type="Proteomes" id="UP000234505"/>
    </source>
</evidence>
<dbReference type="Proteomes" id="UP000234505">
    <property type="component" value="Unassembled WGS sequence"/>
</dbReference>
<organism evidence="1 2">
    <name type="scientific">Klebsiella michiganensis</name>
    <dbReference type="NCBI Taxonomy" id="1134687"/>
    <lineage>
        <taxon>Bacteria</taxon>
        <taxon>Pseudomonadati</taxon>
        <taxon>Pseudomonadota</taxon>
        <taxon>Gammaproteobacteria</taxon>
        <taxon>Enterobacterales</taxon>
        <taxon>Enterobacteriaceae</taxon>
        <taxon>Klebsiella/Raoultella group</taxon>
        <taxon>Klebsiella</taxon>
    </lineage>
</organism>
<name>A0A2J4RJP8_9ENTR</name>
<gene>
    <name evidence="1" type="ORF">CWN50_04270</name>
</gene>
<evidence type="ECO:0000313" key="1">
    <source>
        <dbReference type="EMBL" id="PLL43495.1"/>
    </source>
</evidence>